<dbReference type="AlphaFoldDB" id="D8SDZ2"/>
<dbReference type="eggNOG" id="KOG0026">
    <property type="taxonomic scope" value="Eukaryota"/>
</dbReference>
<dbReference type="InterPro" id="IPR029062">
    <property type="entry name" value="Class_I_gatase-like"/>
</dbReference>
<dbReference type="InterPro" id="IPR050472">
    <property type="entry name" value="Anth_synth/Amidotransfase"/>
</dbReference>
<dbReference type="PANTHER" id="PTHR43418">
    <property type="entry name" value="MULTIFUNCTIONAL TRYPTOPHAN BIOSYNTHESIS PROTEIN-RELATED"/>
    <property type="match status" value="1"/>
</dbReference>
<dbReference type="Gramene" id="EFJ17333">
    <property type="protein sequence ID" value="EFJ17333"/>
    <property type="gene ID" value="SELMODRAFT_421049"/>
</dbReference>
<sequence length="158" mass="17541">MAKWSKVADSSSAPLKRAWVQIPLLTSILFTFIRNKGEASCKAVPRLGVHRPTVCGILNASERNQRTLLEFGKHMDQINVTTFVGLTARSDELEITAWTEDGLIMGMRHSKYKHVQFHPEGIISQNGKQILENYICFMNLQESRGPFLAGRRGGGGGA</sequence>
<evidence type="ECO:0000256" key="1">
    <source>
        <dbReference type="ARBA" id="ARBA00022962"/>
    </source>
</evidence>
<dbReference type="HOGENOM" id="CLU_1672288_0_0_1"/>
<feature type="domain" description="Glutamine amidotransferase" evidence="2">
    <location>
        <begin position="73"/>
        <end position="134"/>
    </location>
</feature>
<dbReference type="Gene3D" id="3.40.50.880">
    <property type="match status" value="1"/>
</dbReference>
<keyword evidence="1" id="KW-0315">Glutamine amidotransferase</keyword>
<evidence type="ECO:0000313" key="3">
    <source>
        <dbReference type="EMBL" id="EFJ17333.1"/>
    </source>
</evidence>
<protein>
    <recommendedName>
        <fullName evidence="2">Glutamine amidotransferase domain-containing protein</fullName>
    </recommendedName>
</protein>
<dbReference type="STRING" id="88036.D8SDZ2"/>
<reference evidence="3 4" key="1">
    <citation type="journal article" date="2011" name="Science">
        <title>The Selaginella genome identifies genetic changes associated with the evolution of vascular plants.</title>
        <authorList>
            <person name="Banks J.A."/>
            <person name="Nishiyama T."/>
            <person name="Hasebe M."/>
            <person name="Bowman J.L."/>
            <person name="Gribskov M."/>
            <person name="dePamphilis C."/>
            <person name="Albert V.A."/>
            <person name="Aono N."/>
            <person name="Aoyama T."/>
            <person name="Ambrose B.A."/>
            <person name="Ashton N.W."/>
            <person name="Axtell M.J."/>
            <person name="Barker E."/>
            <person name="Barker M.S."/>
            <person name="Bennetzen J.L."/>
            <person name="Bonawitz N.D."/>
            <person name="Chapple C."/>
            <person name="Cheng C."/>
            <person name="Correa L.G."/>
            <person name="Dacre M."/>
            <person name="DeBarry J."/>
            <person name="Dreyer I."/>
            <person name="Elias M."/>
            <person name="Engstrom E.M."/>
            <person name="Estelle M."/>
            <person name="Feng L."/>
            <person name="Finet C."/>
            <person name="Floyd S.K."/>
            <person name="Frommer W.B."/>
            <person name="Fujita T."/>
            <person name="Gramzow L."/>
            <person name="Gutensohn M."/>
            <person name="Harholt J."/>
            <person name="Hattori M."/>
            <person name="Heyl A."/>
            <person name="Hirai T."/>
            <person name="Hiwatashi Y."/>
            <person name="Ishikawa M."/>
            <person name="Iwata M."/>
            <person name="Karol K.G."/>
            <person name="Koehler B."/>
            <person name="Kolukisaoglu U."/>
            <person name="Kubo M."/>
            <person name="Kurata T."/>
            <person name="Lalonde S."/>
            <person name="Li K."/>
            <person name="Li Y."/>
            <person name="Litt A."/>
            <person name="Lyons E."/>
            <person name="Manning G."/>
            <person name="Maruyama T."/>
            <person name="Michael T.P."/>
            <person name="Mikami K."/>
            <person name="Miyazaki S."/>
            <person name="Morinaga S."/>
            <person name="Murata T."/>
            <person name="Mueller-Roeber B."/>
            <person name="Nelson D.R."/>
            <person name="Obara M."/>
            <person name="Oguri Y."/>
            <person name="Olmstead R.G."/>
            <person name="Onodera N."/>
            <person name="Petersen B.L."/>
            <person name="Pils B."/>
            <person name="Prigge M."/>
            <person name="Rensing S.A."/>
            <person name="Riano-Pachon D.M."/>
            <person name="Roberts A.W."/>
            <person name="Sato Y."/>
            <person name="Scheller H.V."/>
            <person name="Schulz B."/>
            <person name="Schulz C."/>
            <person name="Shakirov E.V."/>
            <person name="Shibagaki N."/>
            <person name="Shinohara N."/>
            <person name="Shippen D.E."/>
            <person name="Soerensen I."/>
            <person name="Sotooka R."/>
            <person name="Sugimoto N."/>
            <person name="Sugita M."/>
            <person name="Sumikawa N."/>
            <person name="Tanurdzic M."/>
            <person name="Theissen G."/>
            <person name="Ulvskov P."/>
            <person name="Wakazuki S."/>
            <person name="Weng J.K."/>
            <person name="Willats W.W."/>
            <person name="Wipf D."/>
            <person name="Wolf P.G."/>
            <person name="Yang L."/>
            <person name="Zimmer A.D."/>
            <person name="Zhu Q."/>
            <person name="Mitros T."/>
            <person name="Hellsten U."/>
            <person name="Loque D."/>
            <person name="Otillar R."/>
            <person name="Salamov A."/>
            <person name="Schmutz J."/>
            <person name="Shapiro H."/>
            <person name="Lindquist E."/>
            <person name="Lucas S."/>
            <person name="Rokhsar D."/>
            <person name="Grigoriev I.V."/>
        </authorList>
    </citation>
    <scope>NUCLEOTIDE SEQUENCE [LARGE SCALE GENOMIC DNA]</scope>
</reference>
<gene>
    <name evidence="3" type="ORF">SELMODRAFT_421049</name>
</gene>
<accession>D8SDZ2</accession>
<organism evidence="4">
    <name type="scientific">Selaginella moellendorffii</name>
    <name type="common">Spikemoss</name>
    <dbReference type="NCBI Taxonomy" id="88036"/>
    <lineage>
        <taxon>Eukaryota</taxon>
        <taxon>Viridiplantae</taxon>
        <taxon>Streptophyta</taxon>
        <taxon>Embryophyta</taxon>
        <taxon>Tracheophyta</taxon>
        <taxon>Lycopodiopsida</taxon>
        <taxon>Selaginellales</taxon>
        <taxon>Selaginellaceae</taxon>
        <taxon>Selaginella</taxon>
    </lineage>
</organism>
<dbReference type="GO" id="GO:0000162">
    <property type="term" value="P:L-tryptophan biosynthetic process"/>
    <property type="evidence" value="ECO:0000318"/>
    <property type="project" value="GO_Central"/>
</dbReference>
<proteinExistence type="predicted"/>
<evidence type="ECO:0000259" key="2">
    <source>
        <dbReference type="Pfam" id="PF00117"/>
    </source>
</evidence>
<dbReference type="EMBL" id="GL377614">
    <property type="protein sequence ID" value="EFJ17333.1"/>
    <property type="molecule type" value="Genomic_DNA"/>
</dbReference>
<dbReference type="InParanoid" id="D8SDZ2"/>
<dbReference type="PANTHER" id="PTHR43418:SF4">
    <property type="entry name" value="MULTIFUNCTIONAL TRYPTOPHAN BIOSYNTHESIS PROTEIN"/>
    <property type="match status" value="1"/>
</dbReference>
<evidence type="ECO:0000313" key="4">
    <source>
        <dbReference type="Proteomes" id="UP000001514"/>
    </source>
</evidence>
<name>D8SDZ2_SELML</name>
<dbReference type="InterPro" id="IPR017926">
    <property type="entry name" value="GATASE"/>
</dbReference>
<dbReference type="Pfam" id="PF00117">
    <property type="entry name" value="GATase"/>
    <property type="match status" value="1"/>
</dbReference>
<keyword evidence="4" id="KW-1185">Reference proteome</keyword>
<dbReference type="Proteomes" id="UP000001514">
    <property type="component" value="Unassembled WGS sequence"/>
</dbReference>
<dbReference type="KEGG" id="smo:SELMODRAFT_421049"/>
<dbReference type="SUPFAM" id="SSF52317">
    <property type="entry name" value="Class I glutamine amidotransferase-like"/>
    <property type="match status" value="1"/>
</dbReference>